<dbReference type="InterPro" id="IPR013216">
    <property type="entry name" value="Methyltransf_11"/>
</dbReference>
<protein>
    <submittedName>
        <fullName evidence="2">Class I SAM-dependent methyltransferase</fullName>
    </submittedName>
</protein>
<dbReference type="KEGG" id="nneo:PQG83_10075"/>
<dbReference type="SUPFAM" id="SSF53335">
    <property type="entry name" value="S-adenosyl-L-methionine-dependent methyltransferases"/>
    <property type="match status" value="1"/>
</dbReference>
<dbReference type="GO" id="GO:0032259">
    <property type="term" value="P:methylation"/>
    <property type="evidence" value="ECO:0007669"/>
    <property type="project" value="UniProtKB-KW"/>
</dbReference>
<name>A0AA96JXM2_9BACT</name>
<gene>
    <name evidence="2" type="ORF">PQG83_10075</name>
</gene>
<dbReference type="Proteomes" id="UP001302494">
    <property type="component" value="Chromosome"/>
</dbReference>
<proteinExistence type="predicted"/>
<dbReference type="Pfam" id="PF08241">
    <property type="entry name" value="Methyltransf_11"/>
    <property type="match status" value="1"/>
</dbReference>
<dbReference type="InterPro" id="IPR029063">
    <property type="entry name" value="SAM-dependent_MTases_sf"/>
</dbReference>
<feature type="domain" description="Methyltransferase type 11" evidence="1">
    <location>
        <begin position="45"/>
        <end position="139"/>
    </location>
</feature>
<keyword evidence="2" id="KW-0808">Transferase</keyword>
<dbReference type="AlphaFoldDB" id="A0AA96JXM2"/>
<evidence type="ECO:0000313" key="3">
    <source>
        <dbReference type="Proteomes" id="UP001302494"/>
    </source>
</evidence>
<dbReference type="PANTHER" id="PTHR43861">
    <property type="entry name" value="TRANS-ACONITATE 2-METHYLTRANSFERASE-RELATED"/>
    <property type="match status" value="1"/>
</dbReference>
<dbReference type="RefSeq" id="WP_312748996.1">
    <property type="nucleotide sequence ID" value="NZ_CP116968.1"/>
</dbReference>
<dbReference type="CDD" id="cd02440">
    <property type="entry name" value="AdoMet_MTases"/>
    <property type="match status" value="1"/>
</dbReference>
<evidence type="ECO:0000313" key="2">
    <source>
        <dbReference type="EMBL" id="WNM64077.1"/>
    </source>
</evidence>
<sequence length="229" mass="25997">MKDKYDQFYHLSLQKENFRDVSLGSWPKNRLEAITAIEGKGEAILDIGCGSGYLLYQFRHRFNKLIGLEYSQHRLAHAEINLADFCFLPIQGTAEDLSQLASNSIDRVVSADTIEHIPDVYKAAEEMHRVLRPGGLLVINTPNIAFLKKRVLLMAGRFPSTSQMNEGLGSDILFDGGHFHYFTFRSLRLLLEKFGFKMVKKVGYGRFGVVHNFWPNLLSGGVQWVATKE</sequence>
<organism evidence="2 3">
    <name type="scientific">Candidatus Nitrospira neomarina</name>
    <dbReference type="NCBI Taxonomy" id="3020899"/>
    <lineage>
        <taxon>Bacteria</taxon>
        <taxon>Pseudomonadati</taxon>
        <taxon>Nitrospirota</taxon>
        <taxon>Nitrospiria</taxon>
        <taxon>Nitrospirales</taxon>
        <taxon>Nitrospiraceae</taxon>
        <taxon>Nitrospira</taxon>
    </lineage>
</organism>
<dbReference type="GO" id="GO:0008757">
    <property type="term" value="F:S-adenosylmethionine-dependent methyltransferase activity"/>
    <property type="evidence" value="ECO:0007669"/>
    <property type="project" value="InterPro"/>
</dbReference>
<keyword evidence="2" id="KW-0489">Methyltransferase</keyword>
<evidence type="ECO:0000259" key="1">
    <source>
        <dbReference type="Pfam" id="PF08241"/>
    </source>
</evidence>
<dbReference type="EMBL" id="CP116968">
    <property type="protein sequence ID" value="WNM64077.1"/>
    <property type="molecule type" value="Genomic_DNA"/>
</dbReference>
<reference evidence="2 3" key="1">
    <citation type="submission" date="2023-01" db="EMBL/GenBank/DDBJ databases">
        <title>Cultivation and genomic characterization of new, ubiquitous marine nitrite-oxidizing bacteria from the Nitrospirales.</title>
        <authorList>
            <person name="Mueller A.J."/>
            <person name="Daebeler A."/>
            <person name="Herbold C.W."/>
            <person name="Kirkegaard R.H."/>
            <person name="Daims H."/>
        </authorList>
    </citation>
    <scope>NUCLEOTIDE SEQUENCE [LARGE SCALE GENOMIC DNA]</scope>
    <source>
        <strain evidence="2 3">DK</strain>
    </source>
</reference>
<accession>A0AA96JXM2</accession>
<dbReference type="Gene3D" id="3.40.50.150">
    <property type="entry name" value="Vaccinia Virus protein VP39"/>
    <property type="match status" value="1"/>
</dbReference>
<keyword evidence="3" id="KW-1185">Reference proteome</keyword>